<feature type="region of interest" description="Disordered" evidence="1">
    <location>
        <begin position="131"/>
        <end position="166"/>
    </location>
</feature>
<protein>
    <submittedName>
        <fullName evidence="2">20593_t:CDS:1</fullName>
    </submittedName>
</protein>
<feature type="compositionally biased region" description="Basic and acidic residues" evidence="1">
    <location>
        <begin position="99"/>
        <end position="114"/>
    </location>
</feature>
<keyword evidence="3" id="KW-1185">Reference proteome</keyword>
<gene>
    <name evidence="2" type="ORF">CPELLU_LOCUS18518</name>
</gene>
<proteinExistence type="predicted"/>
<evidence type="ECO:0000256" key="1">
    <source>
        <dbReference type="SAM" id="MobiDB-lite"/>
    </source>
</evidence>
<evidence type="ECO:0000313" key="3">
    <source>
        <dbReference type="Proteomes" id="UP000789759"/>
    </source>
</evidence>
<organism evidence="2 3">
    <name type="scientific">Cetraspora pellucida</name>
    <dbReference type="NCBI Taxonomy" id="1433469"/>
    <lineage>
        <taxon>Eukaryota</taxon>
        <taxon>Fungi</taxon>
        <taxon>Fungi incertae sedis</taxon>
        <taxon>Mucoromycota</taxon>
        <taxon>Glomeromycotina</taxon>
        <taxon>Glomeromycetes</taxon>
        <taxon>Diversisporales</taxon>
        <taxon>Gigasporaceae</taxon>
        <taxon>Cetraspora</taxon>
    </lineage>
</organism>
<evidence type="ECO:0000313" key="2">
    <source>
        <dbReference type="EMBL" id="CAG8809865.1"/>
    </source>
</evidence>
<comment type="caution">
    <text evidence="2">The sequence shown here is derived from an EMBL/GenBank/DDBJ whole genome shotgun (WGS) entry which is preliminary data.</text>
</comment>
<feature type="non-terminal residue" evidence="2">
    <location>
        <position position="1"/>
    </location>
</feature>
<feature type="compositionally biased region" description="Basic and acidic residues" evidence="1">
    <location>
        <begin position="74"/>
        <end position="83"/>
    </location>
</feature>
<reference evidence="2" key="1">
    <citation type="submission" date="2021-06" db="EMBL/GenBank/DDBJ databases">
        <authorList>
            <person name="Kallberg Y."/>
            <person name="Tangrot J."/>
            <person name="Rosling A."/>
        </authorList>
    </citation>
    <scope>NUCLEOTIDE SEQUENCE</scope>
    <source>
        <strain evidence="2">FL966</strain>
    </source>
</reference>
<sequence>QETKELKEITNTQKEELKENRTYITKEKISSVERNNNIETFLEQNNNTFTHNEEVIKVNTHNEEITKTTTQNEPRNEQRDSTLERNTTSSSKKLANIRPEQELHEGSSANKEENPYLQDDVSIIDGISLQENDITQDEQKGSLSPSIEIDNNKRNSTPSKDKDLLPDPILALHNKLATLYLNTELQAENKNTEETSPIME</sequence>
<feature type="non-terminal residue" evidence="2">
    <location>
        <position position="200"/>
    </location>
</feature>
<feature type="region of interest" description="Disordered" evidence="1">
    <location>
        <begin position="59"/>
        <end position="116"/>
    </location>
</feature>
<name>A0A9N9K5G1_9GLOM</name>
<feature type="compositionally biased region" description="Polar residues" evidence="1">
    <location>
        <begin position="84"/>
        <end position="93"/>
    </location>
</feature>
<accession>A0A9N9K5G1</accession>
<dbReference type="EMBL" id="CAJVQA010037441">
    <property type="protein sequence ID" value="CAG8809865.1"/>
    <property type="molecule type" value="Genomic_DNA"/>
</dbReference>
<dbReference type="AlphaFoldDB" id="A0A9N9K5G1"/>
<dbReference type="Proteomes" id="UP000789759">
    <property type="component" value="Unassembled WGS sequence"/>
</dbReference>